<reference evidence="2" key="1">
    <citation type="journal article" date="2011" name="Nat. Commun.">
        <title>Effector diversification within compartments of the Leptosphaeria maculans genome affected by Repeat-Induced Point mutations.</title>
        <authorList>
            <person name="Rouxel T."/>
            <person name="Grandaubert J."/>
            <person name="Hane J.K."/>
            <person name="Hoede C."/>
            <person name="van de Wouw A.P."/>
            <person name="Couloux A."/>
            <person name="Dominguez V."/>
            <person name="Anthouard V."/>
            <person name="Bally P."/>
            <person name="Bourras S."/>
            <person name="Cozijnsen A.J."/>
            <person name="Ciuffetti L.M."/>
            <person name="Degrave A."/>
            <person name="Dilmaghani A."/>
            <person name="Duret L."/>
            <person name="Fudal I."/>
            <person name="Goodwin S.B."/>
            <person name="Gout L."/>
            <person name="Glaser N."/>
            <person name="Linglin J."/>
            <person name="Kema G.H.J."/>
            <person name="Lapalu N."/>
            <person name="Lawrence C.B."/>
            <person name="May K."/>
            <person name="Meyer M."/>
            <person name="Ollivier B."/>
            <person name="Poulain J."/>
            <person name="Schoch C.L."/>
            <person name="Simon A."/>
            <person name="Spatafora J.W."/>
            <person name="Stachowiak A."/>
            <person name="Turgeon B.G."/>
            <person name="Tyler B.M."/>
            <person name="Vincent D."/>
            <person name="Weissenbach J."/>
            <person name="Amselem J."/>
            <person name="Quesneville H."/>
            <person name="Oliver R.P."/>
            <person name="Wincker P."/>
            <person name="Balesdent M.-H."/>
            <person name="Howlett B.J."/>
        </authorList>
    </citation>
    <scope>NUCLEOTIDE SEQUENCE [LARGE SCALE GENOMIC DNA]</scope>
    <source>
        <strain evidence="2">JN3 / isolate v23.1.3 / race Av1-4-5-6-7-8</strain>
    </source>
</reference>
<dbReference type="InParanoid" id="E5A5B9"/>
<dbReference type="HOGENOM" id="CLU_3125369_0_0_1"/>
<dbReference type="VEuPathDB" id="FungiDB:LEMA_uP080560.1"/>
<protein>
    <submittedName>
        <fullName evidence="1">Predicted protein</fullName>
    </submittedName>
</protein>
<dbReference type="Proteomes" id="UP000002668">
    <property type="component" value="Genome"/>
</dbReference>
<evidence type="ECO:0000313" key="2">
    <source>
        <dbReference type="Proteomes" id="UP000002668"/>
    </source>
</evidence>
<sequence>MLEIVFLQRPVLSAADTHCSYSIVRVSLVPRAALRRGMMGVWVRGGDVCG</sequence>
<evidence type="ECO:0000313" key="1">
    <source>
        <dbReference type="EMBL" id="CBX98817.1"/>
    </source>
</evidence>
<dbReference type="EMBL" id="FP929134">
    <property type="protein sequence ID" value="CBX98817.1"/>
    <property type="molecule type" value="Genomic_DNA"/>
</dbReference>
<name>E5A5B9_LEPMJ</name>
<accession>E5A5B9</accession>
<dbReference type="AlphaFoldDB" id="E5A5B9"/>
<dbReference type="OrthoDB" id="3791536at2759"/>
<proteinExistence type="predicted"/>
<organism evidence="2">
    <name type="scientific">Leptosphaeria maculans (strain JN3 / isolate v23.1.3 / race Av1-4-5-6-7-8)</name>
    <name type="common">Blackleg fungus</name>
    <name type="synonym">Phoma lingam</name>
    <dbReference type="NCBI Taxonomy" id="985895"/>
    <lineage>
        <taxon>Eukaryota</taxon>
        <taxon>Fungi</taxon>
        <taxon>Dikarya</taxon>
        <taxon>Ascomycota</taxon>
        <taxon>Pezizomycotina</taxon>
        <taxon>Dothideomycetes</taxon>
        <taxon>Pleosporomycetidae</taxon>
        <taxon>Pleosporales</taxon>
        <taxon>Pleosporineae</taxon>
        <taxon>Leptosphaeriaceae</taxon>
        <taxon>Plenodomus</taxon>
        <taxon>Plenodomus lingam/Leptosphaeria maculans species complex</taxon>
    </lineage>
</organism>
<gene>
    <name evidence="1" type="ORF">LEMA_uP080560.1</name>
</gene>
<keyword evidence="2" id="KW-1185">Reference proteome</keyword>